<organism evidence="1 2">
    <name type="scientific">Prauserella marina</name>
    <dbReference type="NCBI Taxonomy" id="530584"/>
    <lineage>
        <taxon>Bacteria</taxon>
        <taxon>Bacillati</taxon>
        <taxon>Actinomycetota</taxon>
        <taxon>Actinomycetes</taxon>
        <taxon>Pseudonocardiales</taxon>
        <taxon>Pseudonocardiaceae</taxon>
        <taxon>Prauserella</taxon>
    </lineage>
</organism>
<protein>
    <submittedName>
        <fullName evidence="1">Predicted lipoprotein with conserved Yx(FWY)xxD motif</fullName>
    </submittedName>
</protein>
<dbReference type="KEGG" id="pmad:BAY61_30130"/>
<dbReference type="PANTHER" id="PTHR39335:SF1">
    <property type="entry name" value="BLL4220 PROTEIN"/>
    <property type="match status" value="1"/>
</dbReference>
<sequence length="193" mass="19289">MGSTLLGRTIGSKTGRANRTVLAASAGVMAVAFAAAACGGGGGQEPETGGPATGSPVSAVDHGDLDQVLVDNAGMTLYASSEEAGRIGCVDGCLAIWKPLTIKPGTTLSGDAGLADGLATVTRPDTGATQVTYQGYPLYTFTQDSAAGDLKGDNVKDSFGSMSFTWHTMTQAGFADATPPSSPAPETGSPYGY</sequence>
<proteinExistence type="predicted"/>
<keyword evidence="2" id="KW-1185">Reference proteome</keyword>
<gene>
    <name evidence="1" type="ORF">SAMN05421630_10694</name>
</gene>
<reference evidence="1 2" key="1">
    <citation type="submission" date="2016-10" db="EMBL/GenBank/DDBJ databases">
        <authorList>
            <person name="de Groot N.N."/>
        </authorList>
    </citation>
    <scope>NUCLEOTIDE SEQUENCE [LARGE SCALE GENOMIC DNA]</scope>
    <source>
        <strain evidence="1 2">CGMCC 4.5506</strain>
    </source>
</reference>
<dbReference type="EMBL" id="FMZE01000006">
    <property type="protein sequence ID" value="SDD14042.1"/>
    <property type="molecule type" value="Genomic_DNA"/>
</dbReference>
<name>A0A222VXW1_9PSEU</name>
<dbReference type="RefSeq" id="WP_091805611.1">
    <property type="nucleotide sequence ID" value="NZ_CP016353.1"/>
</dbReference>
<dbReference type="AlphaFoldDB" id="A0A222VXW1"/>
<evidence type="ECO:0000313" key="1">
    <source>
        <dbReference type="EMBL" id="SDD14042.1"/>
    </source>
</evidence>
<dbReference type="GO" id="GO:0043448">
    <property type="term" value="P:alkane catabolic process"/>
    <property type="evidence" value="ECO:0007669"/>
    <property type="project" value="TreeGrafter"/>
</dbReference>
<dbReference type="OrthoDB" id="597632at2"/>
<dbReference type="Pfam" id="PF03640">
    <property type="entry name" value="Lipoprotein_15"/>
    <property type="match status" value="1"/>
</dbReference>
<accession>A0A222VXW1</accession>
<dbReference type="STRING" id="530584.SAMN05421630_10694"/>
<keyword evidence="1" id="KW-0449">Lipoprotein</keyword>
<dbReference type="PANTHER" id="PTHR39335">
    <property type="entry name" value="BLL4220 PROTEIN"/>
    <property type="match status" value="1"/>
</dbReference>
<evidence type="ECO:0000313" key="2">
    <source>
        <dbReference type="Proteomes" id="UP000199494"/>
    </source>
</evidence>
<dbReference type="Proteomes" id="UP000199494">
    <property type="component" value="Unassembled WGS sequence"/>
</dbReference>
<dbReference type="InterPro" id="IPR005297">
    <property type="entry name" value="Lipoprotein_repeat"/>
</dbReference>